<name>A0ABQ9R6D1_9PEZI</name>
<dbReference type="RefSeq" id="XP_060380989.1">
    <property type="nucleotide sequence ID" value="XM_060524476.1"/>
</dbReference>
<reference evidence="2 3" key="1">
    <citation type="submission" date="2016-10" db="EMBL/GenBank/DDBJ databases">
        <title>The genome sequence of Colletotrichum fioriniae PJ7.</title>
        <authorList>
            <person name="Baroncelli R."/>
        </authorList>
    </citation>
    <scope>NUCLEOTIDE SEQUENCE [LARGE SCALE GENOMIC DNA]</scope>
    <source>
        <strain evidence="2 3">Tom-12</strain>
    </source>
</reference>
<gene>
    <name evidence="2" type="ORF">CTAM01_08456</name>
</gene>
<dbReference type="Proteomes" id="UP001227543">
    <property type="component" value="Unassembled WGS sequence"/>
</dbReference>
<dbReference type="EMBL" id="MLFU01000029">
    <property type="protein sequence ID" value="KAK1496269.1"/>
    <property type="molecule type" value="Genomic_DNA"/>
</dbReference>
<feature type="compositionally biased region" description="Acidic residues" evidence="1">
    <location>
        <begin position="136"/>
        <end position="160"/>
    </location>
</feature>
<evidence type="ECO:0000313" key="2">
    <source>
        <dbReference type="EMBL" id="KAK1496269.1"/>
    </source>
</evidence>
<feature type="region of interest" description="Disordered" evidence="1">
    <location>
        <begin position="131"/>
        <end position="160"/>
    </location>
</feature>
<organism evidence="2 3">
    <name type="scientific">Colletotrichum tamarilloi</name>
    <dbReference type="NCBI Taxonomy" id="1209934"/>
    <lineage>
        <taxon>Eukaryota</taxon>
        <taxon>Fungi</taxon>
        <taxon>Dikarya</taxon>
        <taxon>Ascomycota</taxon>
        <taxon>Pezizomycotina</taxon>
        <taxon>Sordariomycetes</taxon>
        <taxon>Hypocreomycetidae</taxon>
        <taxon>Glomerellales</taxon>
        <taxon>Glomerellaceae</taxon>
        <taxon>Colletotrichum</taxon>
        <taxon>Colletotrichum acutatum species complex</taxon>
    </lineage>
</organism>
<evidence type="ECO:0000256" key="1">
    <source>
        <dbReference type="SAM" id="MobiDB-lite"/>
    </source>
</evidence>
<dbReference type="GeneID" id="85408714"/>
<evidence type="ECO:0000313" key="3">
    <source>
        <dbReference type="Proteomes" id="UP001227543"/>
    </source>
</evidence>
<proteinExistence type="predicted"/>
<comment type="caution">
    <text evidence="2">The sequence shown here is derived from an EMBL/GenBank/DDBJ whole genome shotgun (WGS) entry which is preliminary data.</text>
</comment>
<protein>
    <submittedName>
        <fullName evidence="2">Uncharacterized protein</fullName>
    </submittedName>
</protein>
<sequence>MSQGGEAITESSNTALAIIIAERSAFALVTALAALSPPRFLRFSCCATRYPYSASSGRRLSKALPLMYRREMKSGPVLGAGLLEKKRPQWMQRFVQEMRYLRPQWVRQRHLGRGLGRKGTGGVGGVVVGVGVDGSGGDEGDEGDEVDEGPDNVDDDDGDGDVVAICTAISSGSAGGGGSGESGGVINDGPRWLDSFTWRWSAILRLLAPSPPRERLAMVRPRCLSKFGYVQTL</sequence>
<accession>A0ABQ9R6D1</accession>
<keyword evidence="3" id="KW-1185">Reference proteome</keyword>